<organism evidence="3 4">
    <name type="scientific">Plantimonas leprariae</name>
    <dbReference type="NCBI Taxonomy" id="2615207"/>
    <lineage>
        <taxon>Bacteria</taxon>
        <taxon>Pseudomonadati</taxon>
        <taxon>Pseudomonadota</taxon>
        <taxon>Alphaproteobacteria</taxon>
        <taxon>Hyphomicrobiales</taxon>
        <taxon>Aurantimonadaceae</taxon>
        <taxon>Plantimonas</taxon>
    </lineage>
</organism>
<dbReference type="InterPro" id="IPR029063">
    <property type="entry name" value="SAM-dependent_MTases_sf"/>
</dbReference>
<keyword evidence="3" id="KW-0808">Transferase</keyword>
<comment type="caution">
    <text evidence="3">The sequence shown here is derived from an EMBL/GenBank/DDBJ whole genome shotgun (WGS) entry which is preliminary data.</text>
</comment>
<evidence type="ECO:0000313" key="4">
    <source>
        <dbReference type="Proteomes" id="UP000432089"/>
    </source>
</evidence>
<keyword evidence="4" id="KW-1185">Reference proteome</keyword>
<dbReference type="PANTHER" id="PTHR43464">
    <property type="entry name" value="METHYLTRANSFERASE"/>
    <property type="match status" value="1"/>
</dbReference>
<evidence type="ECO:0000256" key="1">
    <source>
        <dbReference type="SAM" id="MobiDB-lite"/>
    </source>
</evidence>
<feature type="region of interest" description="Disordered" evidence="1">
    <location>
        <begin position="1"/>
        <end position="38"/>
    </location>
</feature>
<dbReference type="PANTHER" id="PTHR43464:SF83">
    <property type="entry name" value="MALONYL-[ACYL-CARRIER PROTEIN] O-METHYLTRANSFERASE"/>
    <property type="match status" value="1"/>
</dbReference>
<gene>
    <name evidence="3" type="ORF">F6X38_00655</name>
</gene>
<protein>
    <submittedName>
        <fullName evidence="3">Class I SAM-dependent methyltransferase</fullName>
    </submittedName>
</protein>
<feature type="domain" description="Methyltransferase type 11" evidence="2">
    <location>
        <begin position="268"/>
        <end position="360"/>
    </location>
</feature>
<name>A0A7V7PTD8_9HYPH</name>
<accession>A0A7V7PTD8</accession>
<feature type="compositionally biased region" description="Basic residues" evidence="1">
    <location>
        <begin position="1"/>
        <end position="11"/>
    </location>
</feature>
<evidence type="ECO:0000259" key="2">
    <source>
        <dbReference type="Pfam" id="PF08241"/>
    </source>
</evidence>
<feature type="compositionally biased region" description="Basic and acidic residues" evidence="1">
    <location>
        <begin position="16"/>
        <end position="26"/>
    </location>
</feature>
<dbReference type="GO" id="GO:0032259">
    <property type="term" value="P:methylation"/>
    <property type="evidence" value="ECO:0007669"/>
    <property type="project" value="UniProtKB-KW"/>
</dbReference>
<dbReference type="AlphaFoldDB" id="A0A7V7PTD8"/>
<evidence type="ECO:0000313" key="3">
    <source>
        <dbReference type="EMBL" id="KAB0682990.1"/>
    </source>
</evidence>
<sequence length="441" mass="47720">MARGLRGRLRAAQRPGGRELAEEGHCRPVLPDPRPCRGDRHPDGCRRFPAGRPEGARRLPCHARARPLRARHVRLDGFPPGGGAVPADAARGRRDQVSVAADAAPRLRRHRRLFRRAAARRALAGFRDFRRRFRLRPLRHRRCARRLRGAGLGLAGGASVLPVRRQPHHDRGGGPLCRAHPQRGEAAAALRRVGGGRDGLRGGRHAGRAGAGGPVSAEFDIHADRYAATVERSIAFSGLRHDFFLRAKARLLGEVFAARFPEGRPTLLDVGCGVGELHGLLLPLTAALSGCDLSDESLERAAQRHPSVAYRRSGEAALPFGDASHDVSLAVCVFHHVPKPARPALVHEMRRVTRPGGIAVVIEHNPFNPLTRLAVARCPFDADAELLRAGETEALLREAGFAAVASRHFLLLPSESAPALRIEGAFRRLPLGAQYATIGAA</sequence>
<dbReference type="SUPFAM" id="SSF53335">
    <property type="entry name" value="S-adenosyl-L-methionine-dependent methyltransferases"/>
    <property type="match status" value="1"/>
</dbReference>
<dbReference type="EMBL" id="VZDO01000001">
    <property type="protein sequence ID" value="KAB0682990.1"/>
    <property type="molecule type" value="Genomic_DNA"/>
</dbReference>
<dbReference type="CDD" id="cd02440">
    <property type="entry name" value="AdoMet_MTases"/>
    <property type="match status" value="1"/>
</dbReference>
<dbReference type="InterPro" id="IPR013216">
    <property type="entry name" value="Methyltransf_11"/>
</dbReference>
<reference evidence="3 4" key="1">
    <citation type="submission" date="2019-09" db="EMBL/GenBank/DDBJ databases">
        <title>YIM 132180 draft genome.</title>
        <authorList>
            <person name="Zhang K."/>
        </authorList>
    </citation>
    <scope>NUCLEOTIDE SEQUENCE [LARGE SCALE GENOMIC DNA]</scope>
    <source>
        <strain evidence="3 4">YIM 132180</strain>
    </source>
</reference>
<dbReference type="GO" id="GO:0008757">
    <property type="term" value="F:S-adenosylmethionine-dependent methyltransferase activity"/>
    <property type="evidence" value="ECO:0007669"/>
    <property type="project" value="InterPro"/>
</dbReference>
<dbReference type="Pfam" id="PF08241">
    <property type="entry name" value="Methyltransf_11"/>
    <property type="match status" value="1"/>
</dbReference>
<proteinExistence type="predicted"/>
<dbReference type="Gene3D" id="3.40.50.150">
    <property type="entry name" value="Vaccinia Virus protein VP39"/>
    <property type="match status" value="1"/>
</dbReference>
<dbReference type="Proteomes" id="UP000432089">
    <property type="component" value="Unassembled WGS sequence"/>
</dbReference>
<keyword evidence="3" id="KW-0489">Methyltransferase</keyword>